<gene>
    <name evidence="1" type="ORF">EANT1437_LOCUS7360</name>
</gene>
<dbReference type="EMBL" id="HBHI01014363">
    <property type="protein sequence ID" value="CAD9672573.1"/>
    <property type="molecule type" value="Transcribed_RNA"/>
</dbReference>
<reference evidence="1" key="1">
    <citation type="submission" date="2021-01" db="EMBL/GenBank/DDBJ databases">
        <authorList>
            <person name="Corre E."/>
            <person name="Pelletier E."/>
            <person name="Niang G."/>
            <person name="Scheremetjew M."/>
            <person name="Finn R."/>
            <person name="Kale V."/>
            <person name="Holt S."/>
            <person name="Cochrane G."/>
            <person name="Meng A."/>
            <person name="Brown T."/>
            <person name="Cohen L."/>
        </authorList>
    </citation>
    <scope>NUCLEOTIDE SEQUENCE</scope>
    <source>
        <strain evidence="1">CCMP1452</strain>
    </source>
</reference>
<accession>A0A7S2W805</accession>
<dbReference type="AlphaFoldDB" id="A0A7S2W805"/>
<name>A0A7S2W805_9STRA</name>
<proteinExistence type="predicted"/>
<organism evidence="1">
    <name type="scientific">Eucampia antarctica</name>
    <dbReference type="NCBI Taxonomy" id="49252"/>
    <lineage>
        <taxon>Eukaryota</taxon>
        <taxon>Sar</taxon>
        <taxon>Stramenopiles</taxon>
        <taxon>Ochrophyta</taxon>
        <taxon>Bacillariophyta</taxon>
        <taxon>Mediophyceae</taxon>
        <taxon>Biddulphiophycidae</taxon>
        <taxon>Hemiaulales</taxon>
        <taxon>Hemiaulaceae</taxon>
        <taxon>Eucampia</taxon>
    </lineage>
</organism>
<protein>
    <submittedName>
        <fullName evidence="1">Uncharacterized protein</fullName>
    </submittedName>
</protein>
<evidence type="ECO:0000313" key="1">
    <source>
        <dbReference type="EMBL" id="CAD9672573.1"/>
    </source>
</evidence>
<sequence>MPLNQYMGCAFQKGDEILVNIGWNTRRGEVGNRKFMHSLPPQLDGRVDAQVWADFVSTLEKNLEGKGVWCPIGFEIMPCCILPICPCWCYHMCSAKKDFDATLTQTIAEWSPKIGNGTALSWRLIQTGQKHDTQAAMGYNIIVNLQALPPANLQIVR</sequence>